<gene>
    <name evidence="1" type="ORF">SZL87_15120</name>
</gene>
<comment type="caution">
    <text evidence="1">The sequence shown here is derived from an EMBL/GenBank/DDBJ whole genome shotgun (WGS) entry which is preliminary data.</text>
</comment>
<accession>A0ABU8ELF8</accession>
<reference evidence="1 2" key="1">
    <citation type="submission" date="2023-12" db="EMBL/GenBank/DDBJ databases">
        <authorList>
            <person name="Easwaran N."/>
            <person name="Lazarus H.P.S."/>
        </authorList>
    </citation>
    <scope>NUCLEOTIDE SEQUENCE [LARGE SCALE GENOMIC DNA]</scope>
    <source>
        <strain evidence="1 2">VIT-2023</strain>
    </source>
</reference>
<evidence type="ECO:0000313" key="2">
    <source>
        <dbReference type="Proteomes" id="UP001387110"/>
    </source>
</evidence>
<organism evidence="1 2">
    <name type="scientific">Exiguobacterium indicum</name>
    <dbReference type="NCBI Taxonomy" id="296995"/>
    <lineage>
        <taxon>Bacteria</taxon>
        <taxon>Bacillati</taxon>
        <taxon>Bacillota</taxon>
        <taxon>Bacilli</taxon>
        <taxon>Bacillales</taxon>
        <taxon>Bacillales Family XII. Incertae Sedis</taxon>
        <taxon>Exiguobacterium</taxon>
    </lineage>
</organism>
<name>A0ABU8ELF8_9BACL</name>
<dbReference type="Proteomes" id="UP001387110">
    <property type="component" value="Unassembled WGS sequence"/>
</dbReference>
<protein>
    <submittedName>
        <fullName evidence="1">Uncharacterized protein</fullName>
    </submittedName>
</protein>
<proteinExistence type="predicted"/>
<evidence type="ECO:0000313" key="1">
    <source>
        <dbReference type="EMBL" id="MEI4463756.1"/>
    </source>
</evidence>
<dbReference type="EMBL" id="JBAWKY010000006">
    <property type="protein sequence ID" value="MEI4463756.1"/>
    <property type="molecule type" value="Genomic_DNA"/>
</dbReference>
<keyword evidence="2" id="KW-1185">Reference proteome</keyword>
<sequence length="88" mass="10151">MRQRMNYELSTKGMMFEKGSVEAEGDTVYEMTEDVIRKLSVCFAPELDFDFIDVSNEWTFSAEDDEGTVHEIRFAPEGIHADKYGIED</sequence>
<dbReference type="RefSeq" id="WP_336449618.1">
    <property type="nucleotide sequence ID" value="NZ_JBAWKY010000006.1"/>
</dbReference>